<keyword evidence="5" id="KW-0732">Signal</keyword>
<comment type="subcellular location">
    <subcellularLocation>
        <location evidence="1">Cell envelope</location>
    </subcellularLocation>
</comment>
<evidence type="ECO:0000259" key="6">
    <source>
        <dbReference type="PROSITE" id="PS51352"/>
    </source>
</evidence>
<dbReference type="InterPro" id="IPR036249">
    <property type="entry name" value="Thioredoxin-like_sf"/>
</dbReference>
<dbReference type="RefSeq" id="WP_119050549.1">
    <property type="nucleotide sequence ID" value="NZ_CP032157.1"/>
</dbReference>
<dbReference type="GO" id="GO:0016209">
    <property type="term" value="F:antioxidant activity"/>
    <property type="evidence" value="ECO:0007669"/>
    <property type="project" value="InterPro"/>
</dbReference>
<dbReference type="GO" id="GO:0017004">
    <property type="term" value="P:cytochrome complex assembly"/>
    <property type="evidence" value="ECO:0007669"/>
    <property type="project" value="UniProtKB-KW"/>
</dbReference>
<evidence type="ECO:0000256" key="3">
    <source>
        <dbReference type="ARBA" id="ARBA00023157"/>
    </source>
</evidence>
<keyword evidence="2" id="KW-0201">Cytochrome c-type biogenesis</keyword>
<keyword evidence="3" id="KW-1015">Disulfide bond</keyword>
<evidence type="ECO:0000256" key="2">
    <source>
        <dbReference type="ARBA" id="ARBA00022748"/>
    </source>
</evidence>
<dbReference type="KEGG" id="pseg:D3H65_12030"/>
<feature type="signal peptide" evidence="5">
    <location>
        <begin position="1"/>
        <end position="20"/>
    </location>
</feature>
<accession>A0A3B7MJN7</accession>
<protein>
    <submittedName>
        <fullName evidence="7">TlpA family protein disulfide reductase</fullName>
    </submittedName>
</protein>
<dbReference type="AlphaFoldDB" id="A0A3B7MJN7"/>
<evidence type="ECO:0000313" key="8">
    <source>
        <dbReference type="Proteomes" id="UP000263900"/>
    </source>
</evidence>
<dbReference type="InterPro" id="IPR013766">
    <property type="entry name" value="Thioredoxin_domain"/>
</dbReference>
<dbReference type="Proteomes" id="UP000263900">
    <property type="component" value="Chromosome"/>
</dbReference>
<evidence type="ECO:0000256" key="5">
    <source>
        <dbReference type="SAM" id="SignalP"/>
    </source>
</evidence>
<feature type="domain" description="Thioredoxin" evidence="6">
    <location>
        <begin position="149"/>
        <end position="290"/>
    </location>
</feature>
<sequence length="290" mass="32405">MSILFPALAACCLCTGSLLAQSDPIDSVLVKKQQAELKQALAAADQKMEARQKLYLEVQGKKLKYDTIGLGQYRYEWAQLRDERRAQEIAFIKAHPDYAVSIEALQDAIGPLPNDILIYDKLFKGLDKPVRTSKEGVALRKTIDGFMAVRIGVKAPLFAAPDTSGNTVNLKDFRGKYVLLDFWASWCGPCREENPNVVKAYEQFKDKGFTVLGVSLDQPGKHDAWVKAINADGLVWQHVSDLKFWKSDIAKLYSIRSIPQNFLLDPQGKIVAANLRGEALLQKLQALFPH</sequence>
<evidence type="ECO:0000313" key="7">
    <source>
        <dbReference type="EMBL" id="AXY74664.1"/>
    </source>
</evidence>
<name>A0A3B7MJN7_9BACT</name>
<dbReference type="GO" id="GO:0016491">
    <property type="term" value="F:oxidoreductase activity"/>
    <property type="evidence" value="ECO:0007669"/>
    <property type="project" value="InterPro"/>
</dbReference>
<dbReference type="PROSITE" id="PS51352">
    <property type="entry name" value="THIOREDOXIN_2"/>
    <property type="match status" value="1"/>
</dbReference>
<dbReference type="PANTHER" id="PTHR42852">
    <property type="entry name" value="THIOL:DISULFIDE INTERCHANGE PROTEIN DSBE"/>
    <property type="match status" value="1"/>
</dbReference>
<dbReference type="InterPro" id="IPR017937">
    <property type="entry name" value="Thioredoxin_CS"/>
</dbReference>
<dbReference type="Gene3D" id="3.40.30.10">
    <property type="entry name" value="Glutaredoxin"/>
    <property type="match status" value="1"/>
</dbReference>
<organism evidence="7 8">
    <name type="scientific">Paraflavitalea soli</name>
    <dbReference type="NCBI Taxonomy" id="2315862"/>
    <lineage>
        <taxon>Bacteria</taxon>
        <taxon>Pseudomonadati</taxon>
        <taxon>Bacteroidota</taxon>
        <taxon>Chitinophagia</taxon>
        <taxon>Chitinophagales</taxon>
        <taxon>Chitinophagaceae</taxon>
        <taxon>Paraflavitalea</taxon>
    </lineage>
</organism>
<evidence type="ECO:0000256" key="4">
    <source>
        <dbReference type="ARBA" id="ARBA00023284"/>
    </source>
</evidence>
<proteinExistence type="predicted"/>
<dbReference type="SUPFAM" id="SSF52833">
    <property type="entry name" value="Thioredoxin-like"/>
    <property type="match status" value="1"/>
</dbReference>
<dbReference type="GO" id="GO:0030313">
    <property type="term" value="C:cell envelope"/>
    <property type="evidence" value="ECO:0007669"/>
    <property type="project" value="UniProtKB-SubCell"/>
</dbReference>
<feature type="chain" id="PRO_5017590243" evidence="5">
    <location>
        <begin position="21"/>
        <end position="290"/>
    </location>
</feature>
<dbReference type="OrthoDB" id="750178at2"/>
<keyword evidence="4" id="KW-0676">Redox-active center</keyword>
<dbReference type="Pfam" id="PF00578">
    <property type="entry name" value="AhpC-TSA"/>
    <property type="match status" value="1"/>
</dbReference>
<reference evidence="7 8" key="1">
    <citation type="submission" date="2018-09" db="EMBL/GenBank/DDBJ databases">
        <title>Genome sequencing of strain 6GH32-13.</title>
        <authorList>
            <person name="Weon H.-Y."/>
            <person name="Heo J."/>
            <person name="Kwon S.-W."/>
        </authorList>
    </citation>
    <scope>NUCLEOTIDE SEQUENCE [LARGE SCALE GENOMIC DNA]</scope>
    <source>
        <strain evidence="7 8">5GH32-13</strain>
    </source>
</reference>
<dbReference type="InterPro" id="IPR050553">
    <property type="entry name" value="Thioredoxin_ResA/DsbE_sf"/>
</dbReference>
<dbReference type="EMBL" id="CP032157">
    <property type="protein sequence ID" value="AXY74664.1"/>
    <property type="molecule type" value="Genomic_DNA"/>
</dbReference>
<dbReference type="PROSITE" id="PS00194">
    <property type="entry name" value="THIOREDOXIN_1"/>
    <property type="match status" value="1"/>
</dbReference>
<dbReference type="CDD" id="cd02966">
    <property type="entry name" value="TlpA_like_family"/>
    <property type="match status" value="1"/>
</dbReference>
<dbReference type="InterPro" id="IPR000866">
    <property type="entry name" value="AhpC/TSA"/>
</dbReference>
<dbReference type="PANTHER" id="PTHR42852:SF6">
    <property type="entry name" value="THIOL:DISULFIDE INTERCHANGE PROTEIN DSBE"/>
    <property type="match status" value="1"/>
</dbReference>
<keyword evidence="8" id="KW-1185">Reference proteome</keyword>
<gene>
    <name evidence="7" type="ORF">D3H65_12030</name>
</gene>
<evidence type="ECO:0000256" key="1">
    <source>
        <dbReference type="ARBA" id="ARBA00004196"/>
    </source>
</evidence>